<protein>
    <submittedName>
        <fullName evidence="1">Uncharacterized protein</fullName>
    </submittedName>
</protein>
<dbReference type="GO" id="GO:0004190">
    <property type="term" value="F:aspartic-type endopeptidase activity"/>
    <property type="evidence" value="ECO:0007669"/>
    <property type="project" value="InterPro"/>
</dbReference>
<name>A0A820XDM8_9BILA</name>
<proteinExistence type="predicted"/>
<dbReference type="PROSITE" id="PS00141">
    <property type="entry name" value="ASP_PROTEASE"/>
    <property type="match status" value="1"/>
</dbReference>
<dbReference type="Gene3D" id="2.40.70.10">
    <property type="entry name" value="Acid Proteases"/>
    <property type="match status" value="1"/>
</dbReference>
<evidence type="ECO:0000313" key="2">
    <source>
        <dbReference type="Proteomes" id="UP000663862"/>
    </source>
</evidence>
<reference evidence="1" key="1">
    <citation type="submission" date="2021-02" db="EMBL/GenBank/DDBJ databases">
        <authorList>
            <person name="Nowell W R."/>
        </authorList>
    </citation>
    <scope>NUCLEOTIDE SEQUENCE</scope>
</reference>
<dbReference type="EMBL" id="CAJOBQ010001987">
    <property type="protein sequence ID" value="CAF4531508.1"/>
    <property type="molecule type" value="Genomic_DNA"/>
</dbReference>
<comment type="caution">
    <text evidence="1">The sequence shown here is derived from an EMBL/GenBank/DDBJ whole genome shotgun (WGS) entry which is preliminary data.</text>
</comment>
<accession>A0A820XDM8</accession>
<dbReference type="InterPro" id="IPR001969">
    <property type="entry name" value="Aspartic_peptidase_AS"/>
</dbReference>
<dbReference type="InterPro" id="IPR021109">
    <property type="entry name" value="Peptidase_aspartic_dom_sf"/>
</dbReference>
<dbReference type="SUPFAM" id="SSF50630">
    <property type="entry name" value="Acid proteases"/>
    <property type="match status" value="1"/>
</dbReference>
<dbReference type="GO" id="GO:0006508">
    <property type="term" value="P:proteolysis"/>
    <property type="evidence" value="ECO:0007669"/>
    <property type="project" value="InterPro"/>
</dbReference>
<dbReference type="AlphaFoldDB" id="A0A820XDM8"/>
<sequence length="722" mass="82865">MNFDLDKDNSLIDISVLPNDIFTPRYSNGLSYLIKLLQQKLKEELALKENNEIQHKYISNEFIDKHPSFKSLIKWYQQNDSDDNNKSNRFLTMFIDNLVFNLAPSSNHYRYSESIKKFAICVYVLGGKQRYEFVRLNMSGSIPVLPTVLDLINKSDMTLTEAEFRFNSLQQFQSGFGFCSEGTTGVIPKVEYDSSTNSFIGFTTPTIDGISLMKHYDADTFDDFKTIYNTNETAPLLNIHMFQSISTEDDPTNFPKPILLSAYGVDNKFTALDILRLWIYFFERCLDKDVRIIGFSTGADNKYVSAMHLANPVHIVTKWRNRLLSPTTDLYIGNVKISMPHIEQLINNNSYTKLDHGLKKSDINPKDRQNYNSCIKLISDGVINLLNDKNDLSFPIHHKRKHESSLPSSHQLDDIDTLDIQKLISNAYDQALRLVKHSKILDKLNEHKINCLNDLKNNTSEEFGLDEENDDNDVAVNYAPNQLIDEIPFDPQNDDVSGDDGKKFNGGEEYRILPFINKIDRIGKMIDANDNILYCMCMEKLDGEAKQRFTTSDSSSKTFERLKERKQKPDETVTSYYDAIIKLFYKYDASMSQRMIISWLENGIKNSLKIQIKRQMKSLSESARTTQTFFKIAKDEQKLQDENVPEPQATAPYVPYFANSISTTTYASSTLRTPIYINVQVNNKQHQAIVDTGSAVTIINQQFSKKDLSHGLRLQEEITQIS</sequence>
<dbReference type="Proteomes" id="UP000663862">
    <property type="component" value="Unassembled WGS sequence"/>
</dbReference>
<organism evidence="1 2">
    <name type="scientific">Rotaria socialis</name>
    <dbReference type="NCBI Taxonomy" id="392032"/>
    <lineage>
        <taxon>Eukaryota</taxon>
        <taxon>Metazoa</taxon>
        <taxon>Spiralia</taxon>
        <taxon>Gnathifera</taxon>
        <taxon>Rotifera</taxon>
        <taxon>Eurotatoria</taxon>
        <taxon>Bdelloidea</taxon>
        <taxon>Philodinida</taxon>
        <taxon>Philodinidae</taxon>
        <taxon>Rotaria</taxon>
    </lineage>
</organism>
<evidence type="ECO:0000313" key="1">
    <source>
        <dbReference type="EMBL" id="CAF4531508.1"/>
    </source>
</evidence>
<gene>
    <name evidence="1" type="ORF">TSG867_LOCUS23302</name>
</gene>